<sequence>MLSVLIPIYNYDCRRLINSLSAQAENLDVEYEILAFDDGSSLFLEENREVKNLPHVVYRELGKNIGRSAIRNLLADEAHYPYLVFMDCDMQVVSDSYLKNYLDQIGNAQVMCGGHIYCRKEDLSRDRFLHWAYGMKRESKIKGNKRAFLSGNFFIEKNIFEKVRFDGKIWNYGHEDTLFGIELMKNNIAVLYVDNPLLHQGLNTNKEFLEKTKNSLKNLFLIYMNLLSEKDAQNIRLIATYEKLKKMRMTGVIRVLGSALKPIIERNLNSRYPSMFLFDFYKLAYFCSVLHSERKV</sequence>
<dbReference type="AlphaFoldDB" id="A0A316R3F4"/>
<comment type="caution">
    <text evidence="2">The sequence shown here is derived from an EMBL/GenBank/DDBJ whole genome shotgun (WGS) entry which is preliminary data.</text>
</comment>
<dbReference type="PANTHER" id="PTHR22916:SF3">
    <property type="entry name" value="UDP-GLCNAC:BETAGAL BETA-1,3-N-ACETYLGLUCOSAMINYLTRANSFERASE-LIKE PROTEIN 1"/>
    <property type="match status" value="1"/>
</dbReference>
<feature type="domain" description="Glycosyltransferase 2-like" evidence="1">
    <location>
        <begin position="3"/>
        <end position="162"/>
    </location>
</feature>
<reference evidence="2 3" key="1">
    <citation type="journal article" date="2018" name="Nat. Biotechnol.">
        <title>A standardized bacterial taxonomy based on genome phylogeny substantially revises the tree of life.</title>
        <authorList>
            <person name="Parks D.H."/>
            <person name="Chuvochina M."/>
            <person name="Waite D.W."/>
            <person name="Rinke C."/>
            <person name="Skarshewski A."/>
            <person name="Chaumeil P.A."/>
            <person name="Hugenholtz P."/>
        </authorList>
    </citation>
    <scope>NUCLEOTIDE SEQUENCE [LARGE SCALE GENOMIC DNA]</scope>
    <source>
        <strain evidence="2">UBA11482</strain>
    </source>
</reference>
<dbReference type="Pfam" id="PF00535">
    <property type="entry name" value="Glycos_transf_2"/>
    <property type="match status" value="1"/>
</dbReference>
<dbReference type="InterPro" id="IPR001173">
    <property type="entry name" value="Glyco_trans_2-like"/>
</dbReference>
<accession>A0A316R3F4</accession>
<proteinExistence type="predicted"/>
<dbReference type="InterPro" id="IPR029044">
    <property type="entry name" value="Nucleotide-diphossugar_trans"/>
</dbReference>
<evidence type="ECO:0000313" key="2">
    <source>
        <dbReference type="EMBL" id="HBJ09880.1"/>
    </source>
</evidence>
<name>A0A316R3F4_9BACT</name>
<dbReference type="Gene3D" id="3.90.550.10">
    <property type="entry name" value="Spore Coat Polysaccharide Biosynthesis Protein SpsA, Chain A"/>
    <property type="match status" value="1"/>
</dbReference>
<dbReference type="CDD" id="cd00761">
    <property type="entry name" value="Glyco_tranf_GTA_type"/>
    <property type="match status" value="1"/>
</dbReference>
<dbReference type="RefSeq" id="WP_009316624.1">
    <property type="nucleotide sequence ID" value="NZ_CABKQP010000001.1"/>
</dbReference>
<keyword evidence="2" id="KW-0808">Transferase</keyword>
<dbReference type="PANTHER" id="PTHR22916">
    <property type="entry name" value="GLYCOSYLTRANSFERASE"/>
    <property type="match status" value="1"/>
</dbReference>
<evidence type="ECO:0000313" key="3">
    <source>
        <dbReference type="Proteomes" id="UP000262954"/>
    </source>
</evidence>
<dbReference type="GO" id="GO:0016758">
    <property type="term" value="F:hexosyltransferase activity"/>
    <property type="evidence" value="ECO:0007669"/>
    <property type="project" value="UniProtKB-ARBA"/>
</dbReference>
<gene>
    <name evidence="2" type="ORF">DDY73_12865</name>
</gene>
<evidence type="ECO:0000259" key="1">
    <source>
        <dbReference type="Pfam" id="PF00535"/>
    </source>
</evidence>
<dbReference type="SUPFAM" id="SSF53448">
    <property type="entry name" value="Nucleotide-diphospho-sugar transferases"/>
    <property type="match status" value="1"/>
</dbReference>
<organism evidence="2 3">
    <name type="scientific">Coprobacter fastidiosus</name>
    <dbReference type="NCBI Taxonomy" id="1099853"/>
    <lineage>
        <taxon>Bacteria</taxon>
        <taxon>Pseudomonadati</taxon>
        <taxon>Bacteroidota</taxon>
        <taxon>Bacteroidia</taxon>
        <taxon>Bacteroidales</taxon>
        <taxon>Barnesiellaceae</taxon>
        <taxon>Coprobacter</taxon>
    </lineage>
</organism>
<dbReference type="Proteomes" id="UP000262954">
    <property type="component" value="Unassembled WGS sequence"/>
</dbReference>
<dbReference type="EMBL" id="DNWC01000165">
    <property type="protein sequence ID" value="HBJ09880.1"/>
    <property type="molecule type" value="Genomic_DNA"/>
</dbReference>
<protein>
    <submittedName>
        <fullName evidence="2">Glycosyltransferase family 2 protein</fullName>
    </submittedName>
</protein>